<gene>
    <name evidence="1" type="ORF">HII17_08945</name>
</gene>
<organism evidence="1 2">
    <name type="scientific">Thalassotalea algicola</name>
    <dbReference type="NCBI Taxonomy" id="2716224"/>
    <lineage>
        <taxon>Bacteria</taxon>
        <taxon>Pseudomonadati</taxon>
        <taxon>Pseudomonadota</taxon>
        <taxon>Gammaproteobacteria</taxon>
        <taxon>Alteromonadales</taxon>
        <taxon>Colwelliaceae</taxon>
        <taxon>Thalassotalea</taxon>
    </lineage>
</organism>
<sequence length="102" mass="11784">MLSKGRIDGILEYWPTMISAYQPEQLNNFKRHELSEAQNFIFGHLVCSKSQIGAAVIALFDQTMRRSEYFEEIVVQHKLSMPVEEFSAIENALTDIYKESPK</sequence>
<reference evidence="1 2" key="1">
    <citation type="submission" date="2020-04" db="EMBL/GenBank/DDBJ databases">
        <title>Thalassotalea sp. M1531, isolated from the surface of marine red alga.</title>
        <authorList>
            <person name="Pang L."/>
            <person name="Lu D.-C."/>
        </authorList>
    </citation>
    <scope>NUCLEOTIDE SEQUENCE [LARGE SCALE GENOMIC DNA]</scope>
    <source>
        <strain evidence="1 2">M1531</strain>
    </source>
</reference>
<keyword evidence="2" id="KW-1185">Reference proteome</keyword>
<proteinExistence type="predicted"/>
<evidence type="ECO:0000313" key="1">
    <source>
        <dbReference type="EMBL" id="NMP31687.1"/>
    </source>
</evidence>
<dbReference type="RefSeq" id="WP_169075035.1">
    <property type="nucleotide sequence ID" value="NZ_JABBXH010000003.1"/>
</dbReference>
<comment type="caution">
    <text evidence="1">The sequence shown here is derived from an EMBL/GenBank/DDBJ whole genome shotgun (WGS) entry which is preliminary data.</text>
</comment>
<name>A0A7Y0LCB1_9GAMM</name>
<dbReference type="AlphaFoldDB" id="A0A7Y0LCB1"/>
<accession>A0A7Y0LCB1</accession>
<dbReference type="EMBL" id="JABBXH010000003">
    <property type="protein sequence ID" value="NMP31687.1"/>
    <property type="molecule type" value="Genomic_DNA"/>
</dbReference>
<evidence type="ECO:0000313" key="2">
    <source>
        <dbReference type="Proteomes" id="UP000568664"/>
    </source>
</evidence>
<protein>
    <submittedName>
        <fullName evidence="1">Uncharacterized protein</fullName>
    </submittedName>
</protein>
<dbReference type="Proteomes" id="UP000568664">
    <property type="component" value="Unassembled WGS sequence"/>
</dbReference>